<keyword evidence="1" id="KW-0472">Membrane</keyword>
<dbReference type="Proteomes" id="UP000218824">
    <property type="component" value="Chromosome"/>
</dbReference>
<dbReference type="AlphaFoldDB" id="A0AAU9AK33"/>
<feature type="transmembrane region" description="Helical" evidence="1">
    <location>
        <begin position="116"/>
        <end position="133"/>
    </location>
</feature>
<keyword evidence="1" id="KW-1133">Transmembrane helix</keyword>
<dbReference type="GeneID" id="83064428"/>
<protein>
    <submittedName>
        <fullName evidence="2">Uncharacterized protein</fullName>
    </submittedName>
</protein>
<feature type="transmembrane region" description="Helical" evidence="1">
    <location>
        <begin position="26"/>
        <end position="44"/>
    </location>
</feature>
<dbReference type="KEGG" id="lem:LEN_2581"/>
<sequence length="164" mass="17695">MTDPSLPGPRVVGAALSPLRLSLIRGYFLLDFVLLGAYAWSTILGRDAPWPALDGVAFSFWAAVSLLSGLGLRYPQKMLPVLFVQLAYKLVWLLAVAAPMALRGHGGEVAPMARDMAVALALLVAAIPWRYALDTYLRAPAEPWRGTPRATQAAELEPAARRSA</sequence>
<name>A0AAU9AK33_LYSEN</name>
<reference evidence="2 3" key="1">
    <citation type="journal article" date="2017" name="DNA Res.">
        <title>Complete genome sequence and expression profile of the commercial lytic enzyme producer Lysobacter enzymogenes M497-1.</title>
        <authorList>
            <person name="Takami H."/>
            <person name="Toyoda A."/>
            <person name="Uchiyama I."/>
            <person name="Itoh T."/>
            <person name="Takaki Y."/>
            <person name="Arai W."/>
            <person name="Nishi S."/>
            <person name="Kawai M."/>
            <person name="Shinya K."/>
            <person name="Ikeda H."/>
        </authorList>
    </citation>
    <scope>NUCLEOTIDE SEQUENCE [LARGE SCALE GENOMIC DNA]</scope>
    <source>
        <strain evidence="2 3">M497-1</strain>
    </source>
</reference>
<evidence type="ECO:0000313" key="3">
    <source>
        <dbReference type="Proteomes" id="UP000218824"/>
    </source>
</evidence>
<evidence type="ECO:0000313" key="2">
    <source>
        <dbReference type="EMBL" id="BAV98068.1"/>
    </source>
</evidence>
<gene>
    <name evidence="2" type="ORF">LEN_2581</name>
</gene>
<feature type="transmembrane region" description="Helical" evidence="1">
    <location>
        <begin position="86"/>
        <end position="104"/>
    </location>
</feature>
<evidence type="ECO:0000256" key="1">
    <source>
        <dbReference type="SAM" id="Phobius"/>
    </source>
</evidence>
<organism evidence="2 3">
    <name type="scientific">Lysobacter enzymogenes</name>
    <dbReference type="NCBI Taxonomy" id="69"/>
    <lineage>
        <taxon>Bacteria</taxon>
        <taxon>Pseudomonadati</taxon>
        <taxon>Pseudomonadota</taxon>
        <taxon>Gammaproteobacteria</taxon>
        <taxon>Lysobacterales</taxon>
        <taxon>Lysobacteraceae</taxon>
        <taxon>Lysobacter</taxon>
    </lineage>
</organism>
<accession>A0AAU9AK33</accession>
<proteinExistence type="predicted"/>
<feature type="transmembrane region" description="Helical" evidence="1">
    <location>
        <begin position="56"/>
        <end position="74"/>
    </location>
</feature>
<dbReference type="RefSeq" id="WP_096378561.1">
    <property type="nucleotide sequence ID" value="NZ_AP014940.1"/>
</dbReference>
<dbReference type="EMBL" id="AP014940">
    <property type="protein sequence ID" value="BAV98068.1"/>
    <property type="molecule type" value="Genomic_DNA"/>
</dbReference>
<keyword evidence="1" id="KW-0812">Transmembrane</keyword>